<keyword evidence="1" id="KW-0472">Membrane</keyword>
<dbReference type="EMBL" id="JRKS01000043">
    <property type="protein sequence ID" value="KGJ04282.1"/>
    <property type="molecule type" value="Genomic_DNA"/>
</dbReference>
<protein>
    <submittedName>
        <fullName evidence="3">Membrane protein</fullName>
    </submittedName>
</protein>
<dbReference type="PANTHER" id="PTHR22911:SF137">
    <property type="entry name" value="SOLUTE CARRIER FAMILY 35 MEMBER G2-RELATED"/>
    <property type="match status" value="1"/>
</dbReference>
<feature type="transmembrane region" description="Helical" evidence="1">
    <location>
        <begin position="36"/>
        <end position="56"/>
    </location>
</feature>
<sequence>MPIHELAALGAAICWAVTGLLSAGPVAALGPFGFNLIRQGIVVAMLAVLVAATGRWRGLDPALLPPLLWSGLIGIFLGDTLLFFALRRLGPRRTGALFAMNAPMAALLGWAVLGEALSWQGAAGVALCSAGVAICVLGRGGVNRFDTVQGHLGAGVALGLLAALGQAVGSLIARPAMAAGMDPMTGSLIRVAVAVACLAALMATRLPVTRITGRPTAPILGQVALSGFLAMVVGMTLLLFALQGGKVGIVSTLSALSPVAILPVLWAVTGERPSAASWVGALIAVTGMALIFLR</sequence>
<reference evidence="3 4" key="1">
    <citation type="submission" date="2014-09" db="EMBL/GenBank/DDBJ databases">
        <authorList>
            <person name="McGinnis J.M."/>
            <person name="Wolfgang W.J."/>
        </authorList>
    </citation>
    <scope>NUCLEOTIDE SEQUENCE [LARGE SCALE GENOMIC DNA]</scope>
    <source>
        <strain evidence="3 4">HAMBI 3106</strain>
    </source>
</reference>
<proteinExistence type="predicted"/>
<feature type="domain" description="EamA" evidence="2">
    <location>
        <begin position="155"/>
        <end position="292"/>
    </location>
</feature>
<evidence type="ECO:0000313" key="4">
    <source>
        <dbReference type="Proteomes" id="UP000029917"/>
    </source>
</evidence>
<dbReference type="InterPro" id="IPR037185">
    <property type="entry name" value="EmrE-like"/>
</dbReference>
<feature type="transmembrane region" description="Helical" evidence="1">
    <location>
        <begin position="68"/>
        <end position="86"/>
    </location>
</feature>
<accession>A0A099F275</accession>
<gene>
    <name evidence="3" type="ORF">IC63_12280</name>
</gene>
<keyword evidence="1" id="KW-0812">Transmembrane</keyword>
<dbReference type="Proteomes" id="UP000029917">
    <property type="component" value="Unassembled WGS sequence"/>
</dbReference>
<evidence type="ECO:0000313" key="3">
    <source>
        <dbReference type="EMBL" id="KGJ04282.1"/>
    </source>
</evidence>
<dbReference type="Gene3D" id="1.10.3730.20">
    <property type="match status" value="1"/>
</dbReference>
<dbReference type="RefSeq" id="WP_036720669.1">
    <property type="nucleotide sequence ID" value="NZ_JRKS01000043.1"/>
</dbReference>
<feature type="domain" description="EamA" evidence="2">
    <location>
        <begin position="6"/>
        <end position="135"/>
    </location>
</feature>
<dbReference type="SUPFAM" id="SSF103481">
    <property type="entry name" value="Multidrug resistance efflux transporter EmrE"/>
    <property type="match status" value="2"/>
</dbReference>
<feature type="transmembrane region" description="Helical" evidence="1">
    <location>
        <begin position="150"/>
        <end position="168"/>
    </location>
</feature>
<feature type="transmembrane region" description="Helical" evidence="1">
    <location>
        <begin position="220"/>
        <end position="242"/>
    </location>
</feature>
<reference evidence="3 4" key="2">
    <citation type="submission" date="2014-10" db="EMBL/GenBank/DDBJ databases">
        <title>Paracoccus sanguinis sp. nov., isolated from clinical specimens of New York State patients.</title>
        <authorList>
            <person name="Mingle L.A."/>
            <person name="Cole J.A."/>
            <person name="Lapierre P."/>
            <person name="Musser K.A."/>
        </authorList>
    </citation>
    <scope>NUCLEOTIDE SEQUENCE [LARGE SCALE GENOMIC DNA]</scope>
    <source>
        <strain evidence="3 4">HAMBI 3106</strain>
    </source>
</reference>
<evidence type="ECO:0000256" key="1">
    <source>
        <dbReference type="SAM" id="Phobius"/>
    </source>
</evidence>
<dbReference type="AlphaFoldDB" id="A0A099F275"/>
<feature type="transmembrane region" description="Helical" evidence="1">
    <location>
        <begin position="119"/>
        <end position="138"/>
    </location>
</feature>
<feature type="transmembrane region" description="Helical" evidence="1">
    <location>
        <begin position="248"/>
        <end position="268"/>
    </location>
</feature>
<name>A0A099F275_9RHOB</name>
<dbReference type="InterPro" id="IPR000620">
    <property type="entry name" value="EamA_dom"/>
</dbReference>
<feature type="transmembrane region" description="Helical" evidence="1">
    <location>
        <begin position="188"/>
        <end position="208"/>
    </location>
</feature>
<organism evidence="3 4">
    <name type="scientific">Paracoccus sphaerophysae</name>
    <dbReference type="NCBI Taxonomy" id="690417"/>
    <lineage>
        <taxon>Bacteria</taxon>
        <taxon>Pseudomonadati</taxon>
        <taxon>Pseudomonadota</taxon>
        <taxon>Alphaproteobacteria</taxon>
        <taxon>Rhodobacterales</taxon>
        <taxon>Paracoccaceae</taxon>
        <taxon>Paracoccus</taxon>
    </lineage>
</organism>
<evidence type="ECO:0000259" key="2">
    <source>
        <dbReference type="Pfam" id="PF00892"/>
    </source>
</evidence>
<keyword evidence="4" id="KW-1185">Reference proteome</keyword>
<feature type="transmembrane region" description="Helical" evidence="1">
    <location>
        <begin position="95"/>
        <end position="113"/>
    </location>
</feature>
<keyword evidence="1" id="KW-1133">Transmembrane helix</keyword>
<dbReference type="Pfam" id="PF00892">
    <property type="entry name" value="EamA"/>
    <property type="match status" value="2"/>
</dbReference>
<dbReference type="PANTHER" id="PTHR22911">
    <property type="entry name" value="ACYL-MALONYL CONDENSING ENZYME-RELATED"/>
    <property type="match status" value="1"/>
</dbReference>
<dbReference type="OrthoDB" id="7841315at2"/>
<comment type="caution">
    <text evidence="3">The sequence shown here is derived from an EMBL/GenBank/DDBJ whole genome shotgun (WGS) entry which is preliminary data.</text>
</comment>
<feature type="transmembrane region" description="Helical" evidence="1">
    <location>
        <begin position="275"/>
        <end position="293"/>
    </location>
</feature>
<dbReference type="GO" id="GO:0016020">
    <property type="term" value="C:membrane"/>
    <property type="evidence" value="ECO:0007669"/>
    <property type="project" value="InterPro"/>
</dbReference>
<feature type="transmembrane region" description="Helical" evidence="1">
    <location>
        <begin position="6"/>
        <end position="29"/>
    </location>
</feature>